<reference evidence="9" key="1">
    <citation type="submission" date="2015-07" db="EMBL/GenBank/DDBJ databases">
        <title>Draft Genome Sequence of Oceanobacillus picturae Heshi-B3 that Was Isolated from Fermented Rice Bran with Aging Salted Mackerel, Which Was Named Heshiko as Traditional Fermented Seafood in Japan.</title>
        <authorList>
            <person name="Akuzawa S."/>
            <person name="Nakagawa J."/>
            <person name="Kanekatsu T."/>
            <person name="Kanesaki Y."/>
            <person name="Suzuki T."/>
        </authorList>
    </citation>
    <scope>NUCLEOTIDE SEQUENCE [LARGE SCALE GENOMIC DNA]</scope>
    <source>
        <strain evidence="9">Heshi-B3</strain>
    </source>
</reference>
<evidence type="ECO:0000256" key="4">
    <source>
        <dbReference type="ARBA" id="ARBA00022763"/>
    </source>
</evidence>
<dbReference type="InterPro" id="IPR023170">
    <property type="entry name" value="HhH_base_excis_C"/>
</dbReference>
<proteinExistence type="inferred from homology"/>
<sequence length="299" mass="34936">MQWEDKQTYLEAGCPRHFRFDKTLVFLKRSDQEILHLVKGRTVFKALRVEEEAVVFSVTEEDGKLYIQFLNGKFDKAIKDFVADYVTKWFDLERDVVPFYQLAQQDPYLNDLVKTYSGLRVVGIPDLFEAFVWAIAGQQINLKFAYTLKRRFVERFGEKLDWEGETYWIFPQPAVIADVNIEIVRDLQFSSRKAEYVLDIAKKLRDGTLSLQKLEEKSYPELKKALLSIRGIGAWTADYVLMKCFQMPNAFPIADAGIHQALKQQLGWKPTVDEIAELARDWAGWEAYATIFLWRSLYE</sequence>
<dbReference type="GO" id="GO:0008725">
    <property type="term" value="F:DNA-3-methyladenine glycosylase activity"/>
    <property type="evidence" value="ECO:0007669"/>
    <property type="project" value="TreeGrafter"/>
</dbReference>
<dbReference type="InterPro" id="IPR012904">
    <property type="entry name" value="OGG_N"/>
</dbReference>
<dbReference type="InterPro" id="IPR003265">
    <property type="entry name" value="HhH-GPD_domain"/>
</dbReference>
<dbReference type="GO" id="GO:0008534">
    <property type="term" value="F:oxidized purine nucleobase lesion DNA N-glycosylase activity"/>
    <property type="evidence" value="ECO:0007669"/>
    <property type="project" value="InterPro"/>
</dbReference>
<dbReference type="Proteomes" id="UP000052946">
    <property type="component" value="Unassembled WGS sequence"/>
</dbReference>
<dbReference type="GO" id="GO:0006285">
    <property type="term" value="P:base-excision repair, AP site formation"/>
    <property type="evidence" value="ECO:0007669"/>
    <property type="project" value="TreeGrafter"/>
</dbReference>
<dbReference type="InterPro" id="IPR037046">
    <property type="entry name" value="AlkA_N_sf"/>
</dbReference>
<comment type="similarity">
    <text evidence="2">Belongs to the alkylbase DNA glycosidase AlkA family.</text>
</comment>
<accession>A0A0U9H6A5</accession>
<dbReference type="OrthoDB" id="9785929at2"/>
<evidence type="ECO:0000259" key="7">
    <source>
        <dbReference type="SMART" id="SM00478"/>
    </source>
</evidence>
<name>A0A0U9H6A5_9BACI</name>
<dbReference type="PANTHER" id="PTHR43003">
    <property type="entry name" value="DNA-3-METHYLADENINE GLYCOSYLASE"/>
    <property type="match status" value="1"/>
</dbReference>
<dbReference type="GO" id="GO:0005737">
    <property type="term" value="C:cytoplasm"/>
    <property type="evidence" value="ECO:0007669"/>
    <property type="project" value="TreeGrafter"/>
</dbReference>
<dbReference type="CDD" id="cd00056">
    <property type="entry name" value="ENDO3c"/>
    <property type="match status" value="1"/>
</dbReference>
<evidence type="ECO:0000256" key="2">
    <source>
        <dbReference type="ARBA" id="ARBA00010817"/>
    </source>
</evidence>
<dbReference type="GO" id="GO:0032131">
    <property type="term" value="F:alkylated DNA binding"/>
    <property type="evidence" value="ECO:0007669"/>
    <property type="project" value="TreeGrafter"/>
</dbReference>
<dbReference type="InterPro" id="IPR051912">
    <property type="entry name" value="Alkylbase_DNA_Glycosylase/TA"/>
</dbReference>
<organism evidence="8 9">
    <name type="scientific">Oceanobacillus picturae</name>
    <dbReference type="NCBI Taxonomy" id="171693"/>
    <lineage>
        <taxon>Bacteria</taxon>
        <taxon>Bacillati</taxon>
        <taxon>Bacillota</taxon>
        <taxon>Bacilli</taxon>
        <taxon>Bacillales</taxon>
        <taxon>Bacillaceae</taxon>
        <taxon>Oceanobacillus</taxon>
    </lineage>
</organism>
<dbReference type="AlphaFoldDB" id="A0A0U9H6A5"/>
<dbReference type="InterPro" id="IPR011257">
    <property type="entry name" value="DNA_glycosylase"/>
</dbReference>
<evidence type="ECO:0000313" key="9">
    <source>
        <dbReference type="Proteomes" id="UP000052946"/>
    </source>
</evidence>
<dbReference type="Pfam" id="PF00730">
    <property type="entry name" value="HhH-GPD"/>
    <property type="match status" value="1"/>
</dbReference>
<keyword evidence="4" id="KW-0227">DNA damage</keyword>
<dbReference type="Gene3D" id="1.10.340.30">
    <property type="entry name" value="Hypothetical protein, domain 2"/>
    <property type="match status" value="1"/>
</dbReference>
<dbReference type="GO" id="GO:0043916">
    <property type="term" value="F:DNA-7-methylguanine glycosylase activity"/>
    <property type="evidence" value="ECO:0007669"/>
    <property type="project" value="TreeGrafter"/>
</dbReference>
<gene>
    <name evidence="8" type="ORF">OPHB3_2161</name>
</gene>
<dbReference type="GO" id="GO:0006289">
    <property type="term" value="P:nucleotide-excision repair"/>
    <property type="evidence" value="ECO:0007669"/>
    <property type="project" value="InterPro"/>
</dbReference>
<reference evidence="8 9" key="2">
    <citation type="journal article" date="2016" name="Genome Announc.">
        <title>Draft Genome Sequence of Oceanobacillus picturae Heshi-B3, Isolated from Fermented Rice Bran in a Traditional Japanese Seafood Dish.</title>
        <authorList>
            <person name="Akuzawa S."/>
            <person name="Nagaoka J."/>
            <person name="Kanekatsu M."/>
            <person name="Kanesaki Y."/>
            <person name="Suzuki T."/>
        </authorList>
    </citation>
    <scope>NUCLEOTIDE SEQUENCE [LARGE SCALE GENOMIC DNA]</scope>
    <source>
        <strain evidence="8 9">Heshi-B3</strain>
    </source>
</reference>
<keyword evidence="6" id="KW-0234">DNA repair</keyword>
<dbReference type="FunFam" id="1.10.340.30:FF:000004">
    <property type="entry name" value="DNA-3-methyladenine glycosylase II"/>
    <property type="match status" value="1"/>
</dbReference>
<dbReference type="EMBL" id="BBXV01000024">
    <property type="protein sequence ID" value="GAQ18222.1"/>
    <property type="molecule type" value="Genomic_DNA"/>
</dbReference>
<evidence type="ECO:0000256" key="1">
    <source>
        <dbReference type="ARBA" id="ARBA00000086"/>
    </source>
</evidence>
<comment type="catalytic activity">
    <reaction evidence="1">
        <text>Hydrolysis of alkylated DNA, releasing 3-methyladenine, 3-methylguanine, 7-methylguanine and 7-methyladenine.</text>
        <dbReference type="EC" id="3.2.2.21"/>
    </reaction>
</comment>
<dbReference type="Pfam" id="PF07934">
    <property type="entry name" value="OGG_N"/>
    <property type="match status" value="1"/>
</dbReference>
<dbReference type="EC" id="3.2.2.21" evidence="3"/>
<evidence type="ECO:0000256" key="5">
    <source>
        <dbReference type="ARBA" id="ARBA00022801"/>
    </source>
</evidence>
<dbReference type="Gene3D" id="3.30.310.20">
    <property type="entry name" value="DNA-3-methyladenine glycosylase AlkA, N-terminal domain"/>
    <property type="match status" value="1"/>
</dbReference>
<feature type="domain" description="HhH-GPD" evidence="7">
    <location>
        <begin position="136"/>
        <end position="298"/>
    </location>
</feature>
<evidence type="ECO:0000313" key="8">
    <source>
        <dbReference type="EMBL" id="GAQ18222.1"/>
    </source>
</evidence>
<dbReference type="GO" id="GO:0006307">
    <property type="term" value="P:DNA alkylation repair"/>
    <property type="evidence" value="ECO:0007669"/>
    <property type="project" value="TreeGrafter"/>
</dbReference>
<protein>
    <recommendedName>
        <fullName evidence="3">DNA-3-methyladenine glycosylase II</fullName>
        <ecNumber evidence="3">3.2.2.21</ecNumber>
    </recommendedName>
</protein>
<dbReference type="SUPFAM" id="SSF48150">
    <property type="entry name" value="DNA-glycosylase"/>
    <property type="match status" value="1"/>
</dbReference>
<evidence type="ECO:0000256" key="6">
    <source>
        <dbReference type="ARBA" id="ARBA00023204"/>
    </source>
</evidence>
<dbReference type="GO" id="GO:0032993">
    <property type="term" value="C:protein-DNA complex"/>
    <property type="evidence" value="ECO:0007669"/>
    <property type="project" value="TreeGrafter"/>
</dbReference>
<evidence type="ECO:0000256" key="3">
    <source>
        <dbReference type="ARBA" id="ARBA00012000"/>
    </source>
</evidence>
<dbReference type="RefSeq" id="WP_058950307.1">
    <property type="nucleotide sequence ID" value="NZ_BBXV01000024.1"/>
</dbReference>
<dbReference type="Gene3D" id="1.10.1670.10">
    <property type="entry name" value="Helix-hairpin-Helix base-excision DNA repair enzymes (C-terminal)"/>
    <property type="match status" value="1"/>
</dbReference>
<dbReference type="SMART" id="SM00478">
    <property type="entry name" value="ENDO3c"/>
    <property type="match status" value="1"/>
</dbReference>
<dbReference type="PANTHER" id="PTHR43003:SF12">
    <property type="entry name" value="DNA-3-METHYLADENINE GLYCOSYLASE"/>
    <property type="match status" value="1"/>
</dbReference>
<keyword evidence="5" id="KW-0378">Hydrolase</keyword>
<comment type="caution">
    <text evidence="8">The sequence shown here is derived from an EMBL/GenBank/DDBJ whole genome shotgun (WGS) entry which is preliminary data.</text>
</comment>